<dbReference type="InterPro" id="IPR029039">
    <property type="entry name" value="Flavoprotein-like_sf"/>
</dbReference>
<evidence type="ECO:0000256" key="6">
    <source>
        <dbReference type="ARBA" id="ARBA00023004"/>
    </source>
</evidence>
<dbReference type="InterPro" id="IPR017896">
    <property type="entry name" value="4Fe4S_Fe-S-bd"/>
</dbReference>
<keyword evidence="1" id="KW-0813">Transport</keyword>
<dbReference type="Gene3D" id="3.40.50.360">
    <property type="match status" value="1"/>
</dbReference>
<dbReference type="EMBL" id="DVOB01000154">
    <property type="protein sequence ID" value="HIU96483.1"/>
    <property type="molecule type" value="Genomic_DNA"/>
</dbReference>
<keyword evidence="5" id="KW-0249">Electron transport</keyword>
<dbReference type="InterPro" id="IPR050572">
    <property type="entry name" value="Fe-S_Ferredoxin"/>
</dbReference>
<evidence type="ECO:0000256" key="5">
    <source>
        <dbReference type="ARBA" id="ARBA00022982"/>
    </source>
</evidence>
<keyword evidence="6" id="KW-0408">Iron</keyword>
<feature type="domain" description="4Fe-4S ferredoxin-type" evidence="8">
    <location>
        <begin position="203"/>
        <end position="230"/>
    </location>
</feature>
<dbReference type="AlphaFoldDB" id="A0A9D1N8C7"/>
<dbReference type="Proteomes" id="UP000824130">
    <property type="component" value="Unassembled WGS sequence"/>
</dbReference>
<dbReference type="Pfam" id="PF13237">
    <property type="entry name" value="Fer4_10"/>
    <property type="match status" value="1"/>
</dbReference>
<dbReference type="Gene3D" id="3.30.70.20">
    <property type="match status" value="1"/>
</dbReference>
<dbReference type="SUPFAM" id="SSF54862">
    <property type="entry name" value="4Fe-4S ferredoxins"/>
    <property type="match status" value="1"/>
</dbReference>
<evidence type="ECO:0000256" key="1">
    <source>
        <dbReference type="ARBA" id="ARBA00022448"/>
    </source>
</evidence>
<feature type="domain" description="4Fe-4S ferredoxin-type" evidence="8">
    <location>
        <begin position="172"/>
        <end position="202"/>
    </location>
</feature>
<accession>A0A9D1N8C7</accession>
<sequence>MKCYKICFSPTGGTKKVTDTLTKGLASESHIVDLTDSRADFSAVRLTADDIAVIAVPSYGGRVPVTAVRRLSAIDGNGAKAILLCVYGNRAYEDTLVELRDVAADAGFHAIAAVAAVAEHSIARQFAAGRPDTADQLQLRDFSRKILEKLSAGSSSEPSLPGSRPYKELKLMKLVPVPDSKCTKCGLCAEKCPVQAIDKNDPVNVKDQTCISCMRCIAVCPASARDVDREMLAALSTMLSKAASDRKEYQLYL</sequence>
<organism evidence="9 10">
    <name type="scientific">Candidatus Allocopromorpha excrementipullorum</name>
    <dbReference type="NCBI Taxonomy" id="2840743"/>
    <lineage>
        <taxon>Bacteria</taxon>
        <taxon>Bacillati</taxon>
        <taxon>Bacillota</taxon>
        <taxon>Clostridia</taxon>
        <taxon>Eubacteriales</taxon>
        <taxon>Eubacteriaceae</taxon>
        <taxon>Eubacteriaceae incertae sedis</taxon>
        <taxon>Candidatus Allocopromorpha</taxon>
    </lineage>
</organism>
<evidence type="ECO:0000313" key="10">
    <source>
        <dbReference type="Proteomes" id="UP000824130"/>
    </source>
</evidence>
<evidence type="ECO:0000256" key="3">
    <source>
        <dbReference type="ARBA" id="ARBA00022723"/>
    </source>
</evidence>
<comment type="caution">
    <text evidence="9">The sequence shown here is derived from an EMBL/GenBank/DDBJ whole genome shotgun (WGS) entry which is preliminary data.</text>
</comment>
<evidence type="ECO:0000256" key="2">
    <source>
        <dbReference type="ARBA" id="ARBA00022485"/>
    </source>
</evidence>
<dbReference type="PANTHER" id="PTHR43687">
    <property type="entry name" value="ADENYLYLSULFATE REDUCTASE, BETA SUBUNIT"/>
    <property type="match status" value="1"/>
</dbReference>
<dbReference type="PROSITE" id="PS00198">
    <property type="entry name" value="4FE4S_FER_1"/>
    <property type="match status" value="2"/>
</dbReference>
<keyword evidence="3" id="KW-0479">Metal-binding</keyword>
<name>A0A9D1N8C7_9FIRM</name>
<dbReference type="InterPro" id="IPR017900">
    <property type="entry name" value="4Fe4S_Fe_S_CS"/>
</dbReference>
<keyword evidence="4" id="KW-0677">Repeat</keyword>
<protein>
    <submittedName>
        <fullName evidence="9">4Fe-4S binding protein</fullName>
    </submittedName>
</protein>
<gene>
    <name evidence="9" type="ORF">IAD25_07255</name>
</gene>
<dbReference type="PROSITE" id="PS51379">
    <property type="entry name" value="4FE4S_FER_2"/>
    <property type="match status" value="2"/>
</dbReference>
<evidence type="ECO:0000259" key="8">
    <source>
        <dbReference type="PROSITE" id="PS51379"/>
    </source>
</evidence>
<dbReference type="GO" id="GO:0051539">
    <property type="term" value="F:4 iron, 4 sulfur cluster binding"/>
    <property type="evidence" value="ECO:0007669"/>
    <property type="project" value="UniProtKB-KW"/>
</dbReference>
<dbReference type="SUPFAM" id="SSF52218">
    <property type="entry name" value="Flavoproteins"/>
    <property type="match status" value="1"/>
</dbReference>
<reference evidence="9" key="2">
    <citation type="journal article" date="2021" name="PeerJ">
        <title>Extensive microbial diversity within the chicken gut microbiome revealed by metagenomics and culture.</title>
        <authorList>
            <person name="Gilroy R."/>
            <person name="Ravi A."/>
            <person name="Getino M."/>
            <person name="Pursley I."/>
            <person name="Horton D.L."/>
            <person name="Alikhan N.F."/>
            <person name="Baker D."/>
            <person name="Gharbi K."/>
            <person name="Hall N."/>
            <person name="Watson M."/>
            <person name="Adriaenssens E.M."/>
            <person name="Foster-Nyarko E."/>
            <person name="Jarju S."/>
            <person name="Secka A."/>
            <person name="Antonio M."/>
            <person name="Oren A."/>
            <person name="Chaudhuri R.R."/>
            <person name="La Ragione R."/>
            <person name="Hildebrand F."/>
            <person name="Pallen M.J."/>
        </authorList>
    </citation>
    <scope>NUCLEOTIDE SEQUENCE</scope>
    <source>
        <strain evidence="9">ChiSjej4B22-8349</strain>
    </source>
</reference>
<keyword evidence="7" id="KW-0411">Iron-sulfur</keyword>
<proteinExistence type="predicted"/>
<evidence type="ECO:0000256" key="7">
    <source>
        <dbReference type="ARBA" id="ARBA00023014"/>
    </source>
</evidence>
<dbReference type="PANTHER" id="PTHR43687:SF6">
    <property type="entry name" value="L-ASPARTATE SEMIALDEHYDE SULFURTRANSFERASE IRON-SULFUR SUBUNIT"/>
    <property type="match status" value="1"/>
</dbReference>
<evidence type="ECO:0000256" key="4">
    <source>
        <dbReference type="ARBA" id="ARBA00022737"/>
    </source>
</evidence>
<keyword evidence="2" id="KW-0004">4Fe-4S</keyword>
<dbReference type="GO" id="GO:0046872">
    <property type="term" value="F:metal ion binding"/>
    <property type="evidence" value="ECO:0007669"/>
    <property type="project" value="UniProtKB-KW"/>
</dbReference>
<reference evidence="9" key="1">
    <citation type="submission" date="2020-10" db="EMBL/GenBank/DDBJ databases">
        <authorList>
            <person name="Gilroy R."/>
        </authorList>
    </citation>
    <scope>NUCLEOTIDE SEQUENCE</scope>
    <source>
        <strain evidence="9">ChiSjej4B22-8349</strain>
    </source>
</reference>
<evidence type="ECO:0000313" key="9">
    <source>
        <dbReference type="EMBL" id="HIU96483.1"/>
    </source>
</evidence>